<organism evidence="1 2">
    <name type="scientific">Azospirillum oleiclasticum</name>
    <dbReference type="NCBI Taxonomy" id="2735135"/>
    <lineage>
        <taxon>Bacteria</taxon>
        <taxon>Pseudomonadati</taxon>
        <taxon>Pseudomonadota</taxon>
        <taxon>Alphaproteobacteria</taxon>
        <taxon>Rhodospirillales</taxon>
        <taxon>Azospirillaceae</taxon>
        <taxon>Azospirillum</taxon>
    </lineage>
</organism>
<comment type="caution">
    <text evidence="1">The sequence shown here is derived from an EMBL/GenBank/DDBJ whole genome shotgun (WGS) entry which is preliminary data.</text>
</comment>
<accession>A0ABX2TLQ0</accession>
<dbReference type="Proteomes" id="UP000584642">
    <property type="component" value="Unassembled WGS sequence"/>
</dbReference>
<gene>
    <name evidence="1" type="ORF">HND93_35160</name>
</gene>
<dbReference type="InterPro" id="IPR011990">
    <property type="entry name" value="TPR-like_helical_dom_sf"/>
</dbReference>
<dbReference type="Gene3D" id="1.25.40.10">
    <property type="entry name" value="Tetratricopeptide repeat domain"/>
    <property type="match status" value="1"/>
</dbReference>
<protein>
    <submittedName>
        <fullName evidence="1">Uncharacterized protein</fullName>
    </submittedName>
</protein>
<dbReference type="SUPFAM" id="SSF48452">
    <property type="entry name" value="TPR-like"/>
    <property type="match status" value="1"/>
</dbReference>
<sequence length="428" mass="47131">MQTPAISPRDVTVVVQGPWHPDQTPQVLDSVARVLPGAEVVLSVWKAGPDFAAHAVRVDTVLLNEDPGAVDIAGVLSPEVERRTNITNTNLNRQIVSTRNGLALAGRPYALKLRTDMVLEHAGFLDHAARWRGIPGPLRALEERVVTTSARSPRRSYCFFVQDFCSFGLVGDMRRLWDIPLVPPRDALLALPQAERDARVLVPEQHILLSALRRRFAMPMAGALDSSPDLIEASERAIAGNLVCLDVRRFGVRSLKPALSWVNEPGDIRFTWLWILKASHAEFLSWCRRHCDHDFTPLVAAMGAEYEAELADVPLKDRLIVGDKALASGPLQEEAERVHRAGRIVQARNAYVTLMRAGVRNARLLHHLGVAQIQTGDTAGGVASLEEAHRLDPGFLPTCDSLANHFRNAGDAQRAARWAAEAARIREA</sequence>
<dbReference type="Pfam" id="PF07507">
    <property type="entry name" value="WavE"/>
    <property type="match status" value="1"/>
</dbReference>
<name>A0ABX2TLQ0_9PROT</name>
<dbReference type="EMBL" id="JABFDB010000049">
    <property type="protein sequence ID" value="NYZ24972.1"/>
    <property type="molecule type" value="Genomic_DNA"/>
</dbReference>
<evidence type="ECO:0000313" key="2">
    <source>
        <dbReference type="Proteomes" id="UP000584642"/>
    </source>
</evidence>
<evidence type="ECO:0000313" key="1">
    <source>
        <dbReference type="EMBL" id="NYZ24972.1"/>
    </source>
</evidence>
<proteinExistence type="predicted"/>
<dbReference type="InterPro" id="IPR011122">
    <property type="entry name" value="WavE"/>
</dbReference>
<reference evidence="1 2" key="1">
    <citation type="submission" date="2020-05" db="EMBL/GenBank/DDBJ databases">
        <title>Azospirillum oleiclasticum sp. nov, a nitrogen-fixing and heavy crude oil-emulsifying bacterium isolated from the crude oil of Yumen Oilfield.</title>
        <authorList>
            <person name="Wu D."/>
            <person name="Cai M."/>
            <person name="Zhang X."/>
        </authorList>
    </citation>
    <scope>NUCLEOTIDE SEQUENCE [LARGE SCALE GENOMIC DNA]</scope>
    <source>
        <strain evidence="1 2">ROY-1-1-2</strain>
    </source>
</reference>
<keyword evidence="2" id="KW-1185">Reference proteome</keyword>
<dbReference type="RefSeq" id="WP_180286746.1">
    <property type="nucleotide sequence ID" value="NZ_JABFDB010000049.1"/>
</dbReference>